<dbReference type="AlphaFoldDB" id="A0A0F9LX38"/>
<feature type="domain" description="Conserved hypothetical protein CHP02391" evidence="1">
    <location>
        <begin position="107"/>
        <end position="223"/>
    </location>
</feature>
<evidence type="ECO:0000313" key="2">
    <source>
        <dbReference type="EMBL" id="KKM68915.1"/>
    </source>
</evidence>
<gene>
    <name evidence="2" type="ORF">LCGC14_1456130</name>
</gene>
<proteinExistence type="predicted"/>
<dbReference type="Pfam" id="PF09509">
    <property type="entry name" value="Hypoth_Ymh"/>
    <property type="match status" value="1"/>
</dbReference>
<dbReference type="NCBIfam" id="TIGR02391">
    <property type="entry name" value="hypoth_ymh"/>
    <property type="match status" value="1"/>
</dbReference>
<accession>A0A0F9LX38</accession>
<evidence type="ECO:0000259" key="1">
    <source>
        <dbReference type="Pfam" id="PF09509"/>
    </source>
</evidence>
<name>A0A0F9LX38_9ZZZZ</name>
<organism evidence="2">
    <name type="scientific">marine sediment metagenome</name>
    <dbReference type="NCBI Taxonomy" id="412755"/>
    <lineage>
        <taxon>unclassified sequences</taxon>
        <taxon>metagenomes</taxon>
        <taxon>ecological metagenomes</taxon>
    </lineage>
</organism>
<dbReference type="EMBL" id="LAZR01010083">
    <property type="protein sequence ID" value="KKM68915.1"/>
    <property type="molecule type" value="Genomic_DNA"/>
</dbReference>
<reference evidence="2" key="1">
    <citation type="journal article" date="2015" name="Nature">
        <title>Complex archaea that bridge the gap between prokaryotes and eukaryotes.</title>
        <authorList>
            <person name="Spang A."/>
            <person name="Saw J.H."/>
            <person name="Jorgensen S.L."/>
            <person name="Zaremba-Niedzwiedzka K."/>
            <person name="Martijn J."/>
            <person name="Lind A.E."/>
            <person name="van Eijk R."/>
            <person name="Schleper C."/>
            <person name="Guy L."/>
            <person name="Ettema T.J."/>
        </authorList>
    </citation>
    <scope>NUCLEOTIDE SEQUENCE</scope>
</reference>
<comment type="caution">
    <text evidence="2">The sequence shown here is derived from an EMBL/GenBank/DDBJ whole genome shotgun (WGS) entry which is preliminary data.</text>
</comment>
<protein>
    <recommendedName>
        <fullName evidence="1">Conserved hypothetical protein CHP02391 domain-containing protein</fullName>
    </recommendedName>
</protein>
<dbReference type="InterPro" id="IPR012654">
    <property type="entry name" value="CHP02391"/>
</dbReference>
<sequence length="229" mass="26664">MKKKEKKKERERKKKIRDKIRTFMDMAQAVRTVDSRVLLIRQITDFIDNEFPNMKEFQKIKTWAEAIINNKNYGPTSTNFKDDVSSILIAILMTYDQDTPNDFNIVFHPEVIKHSIQLFNDGHYAQAIFESAKALNNYVKDKGKIMDKDLSDAMAKAFNEKTPIIKLNALKSQSDIDEQQGFKFLYMGAMTGIRNPKAHDTVKQKDKNRTLEYLAFLSLLFRRAEEGKL</sequence>